<sequence length="115" mass="13095">MAELTISVSDGLEAKLRPMQEHLEEILELGLRELEPTLSPIYDEVINFLAKGPSTSEIANFQASEKAQERLSELLDKNRSSQLTELEVAELDRFQTTNHFMTLVKARARRLPIRS</sequence>
<dbReference type="EMBL" id="LCNU01000025">
    <property type="protein sequence ID" value="KKU63404.1"/>
    <property type="molecule type" value="Genomic_DNA"/>
</dbReference>
<name>A0A0G1S1J5_9BACT</name>
<comment type="caution">
    <text evidence="1">The sequence shown here is derived from an EMBL/GenBank/DDBJ whole genome shotgun (WGS) entry which is preliminary data.</text>
</comment>
<evidence type="ECO:0000313" key="1">
    <source>
        <dbReference type="EMBL" id="KKU63404.1"/>
    </source>
</evidence>
<dbReference type="AlphaFoldDB" id="A0A0G1S1J5"/>
<protein>
    <submittedName>
        <fullName evidence="1">Uncharacterized protein</fullName>
    </submittedName>
</protein>
<accession>A0A0G1S1J5</accession>
<evidence type="ECO:0000313" key="2">
    <source>
        <dbReference type="Proteomes" id="UP000034502"/>
    </source>
</evidence>
<reference evidence="1 2" key="1">
    <citation type="journal article" date="2015" name="Nature">
        <title>rRNA introns, odd ribosomes, and small enigmatic genomes across a large radiation of phyla.</title>
        <authorList>
            <person name="Brown C.T."/>
            <person name="Hug L.A."/>
            <person name="Thomas B.C."/>
            <person name="Sharon I."/>
            <person name="Castelle C.J."/>
            <person name="Singh A."/>
            <person name="Wilkins M.J."/>
            <person name="Williams K.H."/>
            <person name="Banfield J.F."/>
        </authorList>
    </citation>
    <scope>NUCLEOTIDE SEQUENCE [LARGE SCALE GENOMIC DNA]</scope>
</reference>
<dbReference type="STRING" id="1618364.UX86_C0025G0007"/>
<dbReference type="Proteomes" id="UP000034502">
    <property type="component" value="Unassembled WGS sequence"/>
</dbReference>
<proteinExistence type="predicted"/>
<gene>
    <name evidence="1" type="ORF">UX86_C0025G0007</name>
</gene>
<organism evidence="1 2">
    <name type="scientific">Candidatus Amesbacteria bacterium GW2011_GWC1_47_15</name>
    <dbReference type="NCBI Taxonomy" id="1618364"/>
    <lineage>
        <taxon>Bacteria</taxon>
        <taxon>Candidatus Amesiibacteriota</taxon>
    </lineage>
</organism>